<sequence>MVLYSLETRYGGYDDPQVYDDEEMEVLEKGGYTKTRRSGGRGLRRGKEGKGKR</sequence>
<feature type="compositionally biased region" description="Basic residues" evidence="1">
    <location>
        <begin position="34"/>
        <end position="44"/>
    </location>
</feature>
<dbReference type="HOGENOM" id="CLU_3074806_0_0_1"/>
<reference evidence="3" key="1">
    <citation type="journal article" date="2013" name="Science">
        <title>The Amborella genome and the evolution of flowering plants.</title>
        <authorList>
            <consortium name="Amborella Genome Project"/>
        </authorList>
    </citation>
    <scope>NUCLEOTIDE SEQUENCE [LARGE SCALE GENOMIC DNA]</scope>
</reference>
<evidence type="ECO:0000313" key="3">
    <source>
        <dbReference type="Proteomes" id="UP000017836"/>
    </source>
</evidence>
<feature type="region of interest" description="Disordered" evidence="1">
    <location>
        <begin position="29"/>
        <end position="53"/>
    </location>
</feature>
<keyword evidence="3" id="KW-1185">Reference proteome</keyword>
<dbReference type="Proteomes" id="UP000017836">
    <property type="component" value="Unassembled WGS sequence"/>
</dbReference>
<feature type="non-terminal residue" evidence="2">
    <location>
        <position position="53"/>
    </location>
</feature>
<accession>W1P0D2</accession>
<protein>
    <submittedName>
        <fullName evidence="2">Uncharacterized protein</fullName>
    </submittedName>
</protein>
<evidence type="ECO:0000313" key="2">
    <source>
        <dbReference type="EMBL" id="ERN03287.1"/>
    </source>
</evidence>
<name>W1P0D2_AMBTC</name>
<gene>
    <name evidence="2" type="ORF">AMTR_s00003p00219130</name>
</gene>
<proteinExistence type="predicted"/>
<dbReference type="EMBL" id="KI394358">
    <property type="protein sequence ID" value="ERN03287.1"/>
    <property type="molecule type" value="Genomic_DNA"/>
</dbReference>
<organism evidence="2 3">
    <name type="scientific">Amborella trichopoda</name>
    <dbReference type="NCBI Taxonomy" id="13333"/>
    <lineage>
        <taxon>Eukaryota</taxon>
        <taxon>Viridiplantae</taxon>
        <taxon>Streptophyta</taxon>
        <taxon>Embryophyta</taxon>
        <taxon>Tracheophyta</taxon>
        <taxon>Spermatophyta</taxon>
        <taxon>Magnoliopsida</taxon>
        <taxon>Amborellales</taxon>
        <taxon>Amborellaceae</taxon>
        <taxon>Amborella</taxon>
    </lineage>
</organism>
<dbReference type="Gramene" id="ERN03287">
    <property type="protein sequence ID" value="ERN03287"/>
    <property type="gene ID" value="AMTR_s00003p00219130"/>
</dbReference>
<dbReference type="AlphaFoldDB" id="W1P0D2"/>
<evidence type="ECO:0000256" key="1">
    <source>
        <dbReference type="SAM" id="MobiDB-lite"/>
    </source>
</evidence>